<keyword evidence="6 7" id="KW-0472">Membrane</keyword>
<reference evidence="10 11" key="1">
    <citation type="submission" date="2018-09" db="EMBL/GenBank/DDBJ databases">
        <title>Isolation, diversity and antifungal activity of actinobacteria from wheat.</title>
        <authorList>
            <person name="Han C."/>
        </authorList>
    </citation>
    <scope>NUCLEOTIDE SEQUENCE [LARGE SCALE GENOMIC DNA]</scope>
    <source>
        <strain evidence="10 11">NEAU-YY265</strain>
    </source>
</reference>
<organism evidence="10 11">
    <name type="scientific">Jiangella rhizosphaerae</name>
    <dbReference type="NCBI Taxonomy" id="2293569"/>
    <lineage>
        <taxon>Bacteria</taxon>
        <taxon>Bacillati</taxon>
        <taxon>Actinomycetota</taxon>
        <taxon>Actinomycetes</taxon>
        <taxon>Jiangellales</taxon>
        <taxon>Jiangellaceae</taxon>
        <taxon>Jiangella</taxon>
    </lineage>
</organism>
<comment type="caution">
    <text evidence="10">The sequence shown here is derived from an EMBL/GenBank/DDBJ whole genome shotgun (WGS) entry which is preliminary data.</text>
</comment>
<keyword evidence="3" id="KW-1003">Cell membrane</keyword>
<feature type="transmembrane region" description="Helical" evidence="7">
    <location>
        <begin position="232"/>
        <end position="253"/>
    </location>
</feature>
<dbReference type="InterPro" id="IPR003838">
    <property type="entry name" value="ABC3_permease_C"/>
</dbReference>
<sequence>MRPALLGAVAGIAGTVAALTLAAGVGDAETTPARYGQVHALEAALDVDDDGTAGRVLAVLAADPAVAAVNDSRSAVAQARGASPAVYTFQPVGAPLPVVVDEGRLPAAPDEIALGPYVAQVLGVAVGDTVELTGTRAAGRLTVTGLAFLPEGPANYNVDGGWVTGAGFDALFDAASFHLAHIAVRDGADPAAVARRLDRAVHAVSEDVSVHAALRRDHSVELLVIRDLPLHLALFLGVLALAAVGHALSVAVRRRRHDLAVLRATGLTGPQCRGAVVTQSVVIVLAGLAVGAPLGVAAGRSLWRYVSETAVTHYVPPPVLPALVVVVPAALLAAVALAAWPARRAASFPVWQALRAE</sequence>
<proteinExistence type="inferred from homology"/>
<feature type="chain" id="PRO_5039708683" evidence="8">
    <location>
        <begin position="23"/>
        <end position="357"/>
    </location>
</feature>
<dbReference type="InterPro" id="IPR051447">
    <property type="entry name" value="Lipoprotein-release_system"/>
</dbReference>
<evidence type="ECO:0000259" key="9">
    <source>
        <dbReference type="Pfam" id="PF02687"/>
    </source>
</evidence>
<dbReference type="Proteomes" id="UP000284057">
    <property type="component" value="Unassembled WGS sequence"/>
</dbReference>
<gene>
    <name evidence="10" type="ORF">DY240_22685</name>
</gene>
<feature type="signal peptide" evidence="8">
    <location>
        <begin position="1"/>
        <end position="22"/>
    </location>
</feature>
<feature type="domain" description="ABC3 transporter permease C-terminal" evidence="9">
    <location>
        <begin position="233"/>
        <end position="344"/>
    </location>
</feature>
<evidence type="ECO:0000256" key="2">
    <source>
        <dbReference type="ARBA" id="ARBA00005236"/>
    </source>
</evidence>
<dbReference type="PANTHER" id="PTHR30489">
    <property type="entry name" value="LIPOPROTEIN-RELEASING SYSTEM TRANSMEMBRANE PROTEIN LOLE"/>
    <property type="match status" value="1"/>
</dbReference>
<dbReference type="GO" id="GO:0098797">
    <property type="term" value="C:plasma membrane protein complex"/>
    <property type="evidence" value="ECO:0007669"/>
    <property type="project" value="TreeGrafter"/>
</dbReference>
<keyword evidence="5 7" id="KW-1133">Transmembrane helix</keyword>
<evidence type="ECO:0000256" key="4">
    <source>
        <dbReference type="ARBA" id="ARBA00022692"/>
    </source>
</evidence>
<evidence type="ECO:0000256" key="6">
    <source>
        <dbReference type="ARBA" id="ARBA00023136"/>
    </source>
</evidence>
<feature type="transmembrane region" description="Helical" evidence="7">
    <location>
        <begin position="319"/>
        <end position="340"/>
    </location>
</feature>
<dbReference type="AlphaFoldDB" id="A0A418KKN1"/>
<evidence type="ECO:0000256" key="7">
    <source>
        <dbReference type="SAM" id="Phobius"/>
    </source>
</evidence>
<keyword evidence="8" id="KW-0732">Signal</keyword>
<protein>
    <submittedName>
        <fullName evidence="10">ABC transporter permease</fullName>
    </submittedName>
</protein>
<dbReference type="EMBL" id="QUAL01000234">
    <property type="protein sequence ID" value="RIQ16876.1"/>
    <property type="molecule type" value="Genomic_DNA"/>
</dbReference>
<evidence type="ECO:0000256" key="8">
    <source>
        <dbReference type="SAM" id="SignalP"/>
    </source>
</evidence>
<dbReference type="Pfam" id="PF02687">
    <property type="entry name" value="FtsX"/>
    <property type="match status" value="1"/>
</dbReference>
<keyword evidence="11" id="KW-1185">Reference proteome</keyword>
<comment type="subcellular location">
    <subcellularLocation>
        <location evidence="1">Cell membrane</location>
        <topology evidence="1">Multi-pass membrane protein</topology>
    </subcellularLocation>
</comment>
<feature type="transmembrane region" description="Helical" evidence="7">
    <location>
        <begin position="274"/>
        <end position="299"/>
    </location>
</feature>
<evidence type="ECO:0000313" key="11">
    <source>
        <dbReference type="Proteomes" id="UP000284057"/>
    </source>
</evidence>
<dbReference type="PANTHER" id="PTHR30489:SF0">
    <property type="entry name" value="LIPOPROTEIN-RELEASING SYSTEM TRANSMEMBRANE PROTEIN LOLE"/>
    <property type="match status" value="1"/>
</dbReference>
<comment type="similarity">
    <text evidence="2">Belongs to the ABC-4 integral membrane protein family. LolC/E subfamily.</text>
</comment>
<evidence type="ECO:0000256" key="5">
    <source>
        <dbReference type="ARBA" id="ARBA00022989"/>
    </source>
</evidence>
<evidence type="ECO:0000256" key="3">
    <source>
        <dbReference type="ARBA" id="ARBA00022475"/>
    </source>
</evidence>
<evidence type="ECO:0000313" key="10">
    <source>
        <dbReference type="EMBL" id="RIQ16876.1"/>
    </source>
</evidence>
<accession>A0A418KKN1</accession>
<evidence type="ECO:0000256" key="1">
    <source>
        <dbReference type="ARBA" id="ARBA00004651"/>
    </source>
</evidence>
<dbReference type="GO" id="GO:0044874">
    <property type="term" value="P:lipoprotein localization to outer membrane"/>
    <property type="evidence" value="ECO:0007669"/>
    <property type="project" value="TreeGrafter"/>
</dbReference>
<name>A0A418KKN1_9ACTN</name>
<keyword evidence="4 7" id="KW-0812">Transmembrane</keyword>